<feature type="transmembrane region" description="Helical" evidence="2">
    <location>
        <begin position="339"/>
        <end position="357"/>
    </location>
</feature>
<organism evidence="3 4">
    <name type="scientific">Terrabacter lapilli</name>
    <dbReference type="NCBI Taxonomy" id="436231"/>
    <lineage>
        <taxon>Bacteria</taxon>
        <taxon>Bacillati</taxon>
        <taxon>Actinomycetota</taxon>
        <taxon>Actinomycetes</taxon>
        <taxon>Micrococcales</taxon>
        <taxon>Intrasporangiaceae</taxon>
        <taxon>Terrabacter</taxon>
    </lineage>
</organism>
<dbReference type="RefSeq" id="WP_344059180.1">
    <property type="nucleotide sequence ID" value="NZ_BAAAPU010000003.1"/>
</dbReference>
<name>A0ABN2RP78_9MICO</name>
<accession>A0ABN2RP78</accession>
<dbReference type="Proteomes" id="UP001500013">
    <property type="component" value="Unassembled WGS sequence"/>
</dbReference>
<feature type="region of interest" description="Disordered" evidence="1">
    <location>
        <begin position="1"/>
        <end position="20"/>
    </location>
</feature>
<feature type="transmembrane region" description="Helical" evidence="2">
    <location>
        <begin position="43"/>
        <end position="60"/>
    </location>
</feature>
<evidence type="ECO:0000256" key="2">
    <source>
        <dbReference type="SAM" id="Phobius"/>
    </source>
</evidence>
<feature type="region of interest" description="Disordered" evidence="1">
    <location>
        <begin position="93"/>
        <end position="119"/>
    </location>
</feature>
<reference evidence="3 4" key="1">
    <citation type="journal article" date="2019" name="Int. J. Syst. Evol. Microbiol.">
        <title>The Global Catalogue of Microorganisms (GCM) 10K type strain sequencing project: providing services to taxonomists for standard genome sequencing and annotation.</title>
        <authorList>
            <consortium name="The Broad Institute Genomics Platform"/>
            <consortium name="The Broad Institute Genome Sequencing Center for Infectious Disease"/>
            <person name="Wu L."/>
            <person name="Ma J."/>
        </authorList>
    </citation>
    <scope>NUCLEOTIDE SEQUENCE [LARGE SCALE GENOMIC DNA]</scope>
    <source>
        <strain evidence="3 4">JCM 15628</strain>
    </source>
</reference>
<keyword evidence="2" id="KW-1133">Transmembrane helix</keyword>
<comment type="caution">
    <text evidence="3">The sequence shown here is derived from an EMBL/GenBank/DDBJ whole genome shotgun (WGS) entry which is preliminary data.</text>
</comment>
<feature type="transmembrane region" description="Helical" evidence="2">
    <location>
        <begin position="273"/>
        <end position="292"/>
    </location>
</feature>
<keyword evidence="2" id="KW-0812">Transmembrane</keyword>
<evidence type="ECO:0000313" key="3">
    <source>
        <dbReference type="EMBL" id="GAA1972523.1"/>
    </source>
</evidence>
<keyword evidence="4" id="KW-1185">Reference proteome</keyword>
<evidence type="ECO:0000256" key="1">
    <source>
        <dbReference type="SAM" id="MobiDB-lite"/>
    </source>
</evidence>
<sequence length="363" mass="38057">MSQDTLLGEPTRASSVPRPRGTSFPGLVAVELRRLWWRRLTRIALVGVVLFVGFASFAAFQDTRPATIAQRVADYNRMVADMKQQLDAMPAAERQAQVDECRKQQAQAQSQGGGPGADFGCDQINQPPSLSQFGLVNTSRTEMTRSIAHEGVYLFGFLAFLLGASFVAAEFASGAMGTWLTFCPQRLRVAASKLVVAALGGLGIGAVAVGLTALGAFVVTTLNRPDSSLNLPEAPANSDDPLVLALLRVVLVVALGGLGGAVLGLLARATAGVIGVVAGYAVLVEGFIANGVQGGALQPWLVRLNVDAFVGKGATYFVNTCGPDGCQGTQHTLGYTHGWVYLLVLTTAALAAALVVFRRRDVG</sequence>
<feature type="transmembrane region" description="Helical" evidence="2">
    <location>
        <begin position="152"/>
        <end position="182"/>
    </location>
</feature>
<keyword evidence="2" id="KW-0472">Membrane</keyword>
<feature type="transmembrane region" description="Helical" evidence="2">
    <location>
        <begin position="194"/>
        <end position="222"/>
    </location>
</feature>
<protein>
    <recommendedName>
        <fullName evidence="5">ABC-2 type transport system permease protein</fullName>
    </recommendedName>
</protein>
<dbReference type="EMBL" id="BAAAPU010000003">
    <property type="protein sequence ID" value="GAA1972523.1"/>
    <property type="molecule type" value="Genomic_DNA"/>
</dbReference>
<evidence type="ECO:0000313" key="4">
    <source>
        <dbReference type="Proteomes" id="UP001500013"/>
    </source>
</evidence>
<feature type="transmembrane region" description="Helical" evidence="2">
    <location>
        <begin position="242"/>
        <end position="266"/>
    </location>
</feature>
<gene>
    <name evidence="3" type="ORF">GCM10009817_10840</name>
</gene>
<evidence type="ECO:0008006" key="5">
    <source>
        <dbReference type="Google" id="ProtNLM"/>
    </source>
</evidence>
<proteinExistence type="predicted"/>